<evidence type="ECO:0000313" key="3">
    <source>
        <dbReference type="EMBL" id="KAL1899412.1"/>
    </source>
</evidence>
<comment type="caution">
    <text evidence="3">The sequence shown here is derived from an EMBL/GenBank/DDBJ whole genome shotgun (WGS) entry which is preliminary data.</text>
</comment>
<dbReference type="PANTHER" id="PTHR28083">
    <property type="entry name" value="GOOD FOR FULL DBP5 ACTIVITY PROTEIN 2"/>
    <property type="match status" value="1"/>
</dbReference>
<reference evidence="3 4" key="1">
    <citation type="journal article" date="2024" name="IMA Fungus">
        <title>IMA Genome - F19 : A genome assembly and annotation guide to empower mycologists, including annotated draft genome sequences of Ceratocystis pirilliformis, Diaporthe australafricana, Fusarium ophioides, Paecilomyces lecythidis, and Sporothrix stenoceras.</title>
        <authorList>
            <person name="Aylward J."/>
            <person name="Wilson A.M."/>
            <person name="Visagie C.M."/>
            <person name="Spraker J."/>
            <person name="Barnes I."/>
            <person name="Buitendag C."/>
            <person name="Ceriani C."/>
            <person name="Del Mar Angel L."/>
            <person name="du Plessis D."/>
            <person name="Fuchs T."/>
            <person name="Gasser K."/>
            <person name="Kramer D."/>
            <person name="Li W."/>
            <person name="Munsamy K."/>
            <person name="Piso A."/>
            <person name="Price J.L."/>
            <person name="Sonnekus B."/>
            <person name="Thomas C."/>
            <person name="van der Nest A."/>
            <person name="van Dijk A."/>
            <person name="van Heerden A."/>
            <person name="van Vuuren N."/>
            <person name="Yilmaz N."/>
            <person name="Duong T.A."/>
            <person name="van der Merwe N.A."/>
            <person name="Wingfield M.J."/>
            <person name="Wingfield B.D."/>
        </authorList>
    </citation>
    <scope>NUCLEOTIDE SEQUENCE [LARGE SCALE GENOMIC DNA]</scope>
    <source>
        <strain evidence="3 4">CMW 5346</strain>
    </source>
</reference>
<organism evidence="3 4">
    <name type="scientific">Sporothrix stenoceras</name>
    <dbReference type="NCBI Taxonomy" id="5173"/>
    <lineage>
        <taxon>Eukaryota</taxon>
        <taxon>Fungi</taxon>
        <taxon>Dikarya</taxon>
        <taxon>Ascomycota</taxon>
        <taxon>Pezizomycotina</taxon>
        <taxon>Sordariomycetes</taxon>
        <taxon>Sordariomycetidae</taxon>
        <taxon>Ophiostomatales</taxon>
        <taxon>Ophiostomataceae</taxon>
        <taxon>Sporothrix</taxon>
    </lineage>
</organism>
<gene>
    <name evidence="3" type="ORF">Sste5346_002808</name>
</gene>
<feature type="compositionally biased region" description="Low complexity" evidence="1">
    <location>
        <begin position="613"/>
        <end position="626"/>
    </location>
</feature>
<evidence type="ECO:0000259" key="2">
    <source>
        <dbReference type="Pfam" id="PF21762"/>
    </source>
</evidence>
<evidence type="ECO:0000256" key="1">
    <source>
        <dbReference type="SAM" id="MobiDB-lite"/>
    </source>
</evidence>
<feature type="domain" description="Gfd2/YDR514C-like C-terminal" evidence="2">
    <location>
        <begin position="367"/>
        <end position="550"/>
    </location>
</feature>
<name>A0ABR3ZGT4_9PEZI</name>
<dbReference type="InterPro" id="IPR040151">
    <property type="entry name" value="Gfd2/YDR514C-like"/>
</dbReference>
<dbReference type="PANTHER" id="PTHR28083:SF1">
    <property type="entry name" value="GOOD FOR FULL DBP5 ACTIVITY PROTEIN 2"/>
    <property type="match status" value="1"/>
</dbReference>
<dbReference type="EMBL" id="JAWCUI010000012">
    <property type="protein sequence ID" value="KAL1899412.1"/>
    <property type="molecule type" value="Genomic_DNA"/>
</dbReference>
<protein>
    <recommendedName>
        <fullName evidence="2">Gfd2/YDR514C-like C-terminal domain-containing protein</fullName>
    </recommendedName>
</protein>
<accession>A0ABR3ZGT4</accession>
<feature type="region of interest" description="Disordered" evidence="1">
    <location>
        <begin position="609"/>
        <end position="646"/>
    </location>
</feature>
<dbReference type="Gene3D" id="3.30.420.10">
    <property type="entry name" value="Ribonuclease H-like superfamily/Ribonuclease H"/>
    <property type="match status" value="1"/>
</dbReference>
<sequence>MTERSTLFDRVRAAYGLGEDGTALSTSGISQPLSTLSPMPPQLTELLKEPKVNSIRVPFDPEDQSDDEVVITSIYNRDNKAAKGNSTPKGDGKPNLKKTLSPEASIFQPKIVPLVSIPSSRGSGSPDAVPGKRYPSKRVPFCPWIIVQNYHSWFVGKQNGARIGPYFEKSAILKWQEWDFCYLWHPAKDKESTYVLMVPTRQFQSFLDRLNKTLNIQLTIPPGVNGDKFAVIFGQMKTPVPRFLGRAPDLVAFGRLTKAVPPLDPVDAIFELSNVEPRAREMFVRKVNGLSHKYDKTADRTNKSEKNRKKRLLDRRAWGQQIKRVQRYMGIREKIDAVPYRDNAPRYIMQSIDYSLVPPFIQEDHVIFVAMDIESYEFNHGLITELGFAILDTRKLAGQPPGPGCENWLSLIEGRHLRTTEYLTMVNRVHCHGNENNYNFGKSEFISIKDMLAIVTSILQPWSPNGERRNVVLVGHDIKSDIALVKNIGFHVTDDMFMDIVDTQFIHQYLHMKSQQASLKSVLTDLEIEHYFLHNGGNDAMYTLQAMVRIVVLKREASLRRHGERMRPGYKPDPDIVEQGWESGGEFSDGTCINASNWRHNSFVADKADKNGTPLTSPSSAASATPQKTRVTGSPAAKTKASSMSAVQRLSLGQADLIDL</sequence>
<dbReference type="InterPro" id="IPR048519">
    <property type="entry name" value="Gfd2/YDR514C-like_C"/>
</dbReference>
<dbReference type="Proteomes" id="UP001583186">
    <property type="component" value="Unassembled WGS sequence"/>
</dbReference>
<keyword evidence="4" id="KW-1185">Reference proteome</keyword>
<feature type="region of interest" description="Disordered" evidence="1">
    <location>
        <begin position="75"/>
        <end position="99"/>
    </location>
</feature>
<dbReference type="InterPro" id="IPR012337">
    <property type="entry name" value="RNaseH-like_sf"/>
</dbReference>
<dbReference type="InterPro" id="IPR036397">
    <property type="entry name" value="RNaseH_sf"/>
</dbReference>
<evidence type="ECO:0000313" key="4">
    <source>
        <dbReference type="Proteomes" id="UP001583186"/>
    </source>
</evidence>
<proteinExistence type="predicted"/>
<dbReference type="Pfam" id="PF21762">
    <property type="entry name" value="DEDDh_C"/>
    <property type="match status" value="1"/>
</dbReference>
<dbReference type="SUPFAM" id="SSF53098">
    <property type="entry name" value="Ribonuclease H-like"/>
    <property type="match status" value="1"/>
</dbReference>